<evidence type="ECO:0000256" key="2">
    <source>
        <dbReference type="ARBA" id="ARBA00023015"/>
    </source>
</evidence>
<dbReference type="PROSITE" id="PS01081">
    <property type="entry name" value="HTH_TETR_1"/>
    <property type="match status" value="1"/>
</dbReference>
<dbReference type="Pfam" id="PF00440">
    <property type="entry name" value="TetR_N"/>
    <property type="match status" value="1"/>
</dbReference>
<reference evidence="7" key="2">
    <citation type="submission" date="2020-09" db="EMBL/GenBank/DDBJ databases">
        <authorList>
            <person name="Sun Q."/>
            <person name="Sedlacek I."/>
        </authorList>
    </citation>
    <scope>NUCLEOTIDE SEQUENCE</scope>
    <source>
        <strain evidence="7">CCM 7086</strain>
    </source>
</reference>
<dbReference type="SUPFAM" id="SSF46689">
    <property type="entry name" value="Homeodomain-like"/>
    <property type="match status" value="1"/>
</dbReference>
<dbReference type="PANTHER" id="PTHR47506:SF7">
    <property type="entry name" value="TRANSCRIPTIONAL REGULATORY PROTEIN"/>
    <property type="match status" value="1"/>
</dbReference>
<reference evidence="7" key="1">
    <citation type="journal article" date="2014" name="Int. J. Syst. Evol. Microbiol.">
        <title>Complete genome sequence of Corynebacterium casei LMG S-19264T (=DSM 44701T), isolated from a smear-ripened cheese.</title>
        <authorList>
            <consortium name="US DOE Joint Genome Institute (JGI-PGF)"/>
            <person name="Walter F."/>
            <person name="Albersmeier A."/>
            <person name="Kalinowski J."/>
            <person name="Ruckert C."/>
        </authorList>
    </citation>
    <scope>NUCLEOTIDE SEQUENCE</scope>
    <source>
        <strain evidence="7">CCM 7086</strain>
    </source>
</reference>
<evidence type="ECO:0000256" key="3">
    <source>
        <dbReference type="ARBA" id="ARBA00023125"/>
    </source>
</evidence>
<feature type="DNA-binding region" description="H-T-H motif" evidence="5">
    <location>
        <begin position="33"/>
        <end position="52"/>
    </location>
</feature>
<dbReference type="GO" id="GO:0003677">
    <property type="term" value="F:DNA binding"/>
    <property type="evidence" value="ECO:0007669"/>
    <property type="project" value="UniProtKB-UniRule"/>
</dbReference>
<dbReference type="SUPFAM" id="SSF48498">
    <property type="entry name" value="Tetracyclin repressor-like, C-terminal domain"/>
    <property type="match status" value="1"/>
</dbReference>
<evidence type="ECO:0000313" key="8">
    <source>
        <dbReference type="Proteomes" id="UP000620266"/>
    </source>
</evidence>
<organism evidence="7 8">
    <name type="scientific">Oxalicibacterium flavum</name>
    <dbReference type="NCBI Taxonomy" id="179467"/>
    <lineage>
        <taxon>Bacteria</taxon>
        <taxon>Pseudomonadati</taxon>
        <taxon>Pseudomonadota</taxon>
        <taxon>Betaproteobacteria</taxon>
        <taxon>Burkholderiales</taxon>
        <taxon>Oxalobacteraceae</taxon>
        <taxon>Oxalicibacterium</taxon>
    </lineage>
</organism>
<dbReference type="PRINTS" id="PR00455">
    <property type="entry name" value="HTHTETR"/>
</dbReference>
<protein>
    <submittedName>
        <fullName evidence="7">TetR family transcriptional regulator</fullName>
    </submittedName>
</protein>
<name>A0A8J2XYT7_9BURK</name>
<comment type="caution">
    <text evidence="7">The sequence shown here is derived from an EMBL/GenBank/DDBJ whole genome shotgun (WGS) entry which is preliminary data.</text>
</comment>
<dbReference type="Proteomes" id="UP000620266">
    <property type="component" value="Unassembled WGS sequence"/>
</dbReference>
<dbReference type="EMBL" id="BMCG01000002">
    <property type="protein sequence ID" value="GGC01879.1"/>
    <property type="molecule type" value="Genomic_DNA"/>
</dbReference>
<accession>A0A8J2XYT7</accession>
<dbReference type="Gene3D" id="1.10.10.60">
    <property type="entry name" value="Homeodomain-like"/>
    <property type="match status" value="1"/>
</dbReference>
<dbReference type="PANTHER" id="PTHR47506">
    <property type="entry name" value="TRANSCRIPTIONAL REGULATORY PROTEIN"/>
    <property type="match status" value="1"/>
</dbReference>
<feature type="domain" description="HTH tetR-type" evidence="6">
    <location>
        <begin position="10"/>
        <end position="70"/>
    </location>
</feature>
<dbReference type="InterPro" id="IPR036271">
    <property type="entry name" value="Tet_transcr_reg_TetR-rel_C_sf"/>
</dbReference>
<evidence type="ECO:0000256" key="4">
    <source>
        <dbReference type="ARBA" id="ARBA00023163"/>
    </source>
</evidence>
<keyword evidence="2" id="KW-0805">Transcription regulation</keyword>
<dbReference type="Gene3D" id="1.10.357.10">
    <property type="entry name" value="Tetracycline Repressor, domain 2"/>
    <property type="match status" value="1"/>
</dbReference>
<gene>
    <name evidence="7" type="ORF">GCM10007205_08900</name>
</gene>
<dbReference type="PROSITE" id="PS50977">
    <property type="entry name" value="HTH_TETR_2"/>
    <property type="match status" value="1"/>
</dbReference>
<sequence>MPRVSREQADRNRVAIEKASARLFREKGFNGVSVADLMGAAGLTHGGFYGHFSSKDELAAVACTNAFTQAAERWTTRVRNRPHDTSALHAILDPYLSPRMVKNMGEGCPAASLSVDVAREPTDKPVRAAYQDGTARLVELLAAHSPGDDPAQRRKQALVQWSTMVGVMMLARATQGDPISEELLAAVREHMLGNQA</sequence>
<evidence type="ECO:0000259" key="6">
    <source>
        <dbReference type="PROSITE" id="PS50977"/>
    </source>
</evidence>
<keyword evidence="8" id="KW-1185">Reference proteome</keyword>
<keyword evidence="3 5" id="KW-0238">DNA-binding</keyword>
<dbReference type="AlphaFoldDB" id="A0A8J2XYT7"/>
<proteinExistence type="predicted"/>
<dbReference type="InterPro" id="IPR009057">
    <property type="entry name" value="Homeodomain-like_sf"/>
</dbReference>
<dbReference type="InterPro" id="IPR023772">
    <property type="entry name" value="DNA-bd_HTH_TetR-type_CS"/>
</dbReference>
<keyword evidence="4" id="KW-0804">Transcription</keyword>
<evidence type="ECO:0000256" key="5">
    <source>
        <dbReference type="PROSITE-ProRule" id="PRU00335"/>
    </source>
</evidence>
<dbReference type="InterPro" id="IPR001647">
    <property type="entry name" value="HTH_TetR"/>
</dbReference>
<evidence type="ECO:0000313" key="7">
    <source>
        <dbReference type="EMBL" id="GGC01879.1"/>
    </source>
</evidence>
<dbReference type="RefSeq" id="WP_188394998.1">
    <property type="nucleotide sequence ID" value="NZ_BMCG01000002.1"/>
</dbReference>
<keyword evidence="1" id="KW-0678">Repressor</keyword>
<evidence type="ECO:0000256" key="1">
    <source>
        <dbReference type="ARBA" id="ARBA00022491"/>
    </source>
</evidence>